<dbReference type="Gene3D" id="3.90.550.10">
    <property type="entry name" value="Spore Coat Polysaccharide Biosynthesis Protein SpsA, Chain A"/>
    <property type="match status" value="1"/>
</dbReference>
<gene>
    <name evidence="21" type="ORF">OTU49_003239</name>
</gene>
<keyword evidence="7 20" id="KW-0812">Transmembrane</keyword>
<dbReference type="CDD" id="cd00218">
    <property type="entry name" value="GlcAT-I"/>
    <property type="match status" value="1"/>
</dbReference>
<evidence type="ECO:0000256" key="9">
    <source>
        <dbReference type="ARBA" id="ARBA00022968"/>
    </source>
</evidence>
<keyword evidence="11 20" id="KW-0333">Golgi apparatus</keyword>
<dbReference type="GO" id="GO:0050650">
    <property type="term" value="P:chondroitin sulfate proteoglycan biosynthetic process"/>
    <property type="evidence" value="ECO:0007669"/>
    <property type="project" value="TreeGrafter"/>
</dbReference>
<dbReference type="InterPro" id="IPR029044">
    <property type="entry name" value="Nucleotide-diphossugar_trans"/>
</dbReference>
<dbReference type="AlphaFoldDB" id="A0AAW0XJF0"/>
<dbReference type="EC" id="2.4.1.135" evidence="5 20"/>
<proteinExistence type="inferred from homology"/>
<evidence type="ECO:0000256" key="4">
    <source>
        <dbReference type="ARBA" id="ARBA00007706"/>
    </source>
</evidence>
<sequence>MSRRQRIVMTVIILGSFVYVILTQAVHMLDGLPGEPVHPEVRKFCSAMNKQKVNRGAENESSPIIYVVTPTYKRPEMVAELTRLGQTLSMVQNIHWIVAEDSATCSRPITGLLQRLGLPYTHLATPMPDVYRKERYVPRGVSNRRAALQWVRDYGKNTGVLFFLDDDNAIDIRLFEEMRSTETVSMWPVGLIGEYTVSSPVVKNGKVVGFYDGWPAGRKFQVDMAGFAVGVGYMKKQKKVTMPYIAGHEEDGFLKSLNININEIEVKANGCTDILVWHTRTAKNPLRNLNIESHQNDNIKVLTDNMKQLGMIK</sequence>
<feature type="binding site" evidence="17">
    <location>
        <begin position="165"/>
        <end position="167"/>
    </location>
    <ligand>
        <name>UDP-alpha-D-glucuronate</name>
        <dbReference type="ChEBI" id="CHEBI:58052"/>
    </ligand>
</feature>
<feature type="site" description="Interaction with galactose moiety of substrate glycoprotein" evidence="19">
    <location>
        <position position="288"/>
    </location>
</feature>
<feature type="binding site" evidence="17">
    <location>
        <position position="101"/>
    </location>
    <ligand>
        <name>UDP-alpha-D-glucuronate</name>
        <dbReference type="ChEBI" id="CHEBI:58052"/>
    </ligand>
</feature>
<evidence type="ECO:0000256" key="17">
    <source>
        <dbReference type="PIRSR" id="PIRSR605027-2"/>
    </source>
</evidence>
<dbReference type="InterPro" id="IPR005027">
    <property type="entry name" value="Glyco_trans_43"/>
</dbReference>
<evidence type="ECO:0000256" key="20">
    <source>
        <dbReference type="RuleBase" id="RU363127"/>
    </source>
</evidence>
<keyword evidence="14 18" id="KW-0464">Manganese</keyword>
<feature type="binding site" evidence="17">
    <location>
        <position position="144"/>
    </location>
    <ligand>
        <name>UDP-alpha-D-glucuronate</name>
        <dbReference type="ChEBI" id="CHEBI:58052"/>
    </ligand>
</feature>
<feature type="binding site" evidence="18">
    <location>
        <position position="167"/>
    </location>
    <ligand>
        <name>Mn(2+)</name>
        <dbReference type="ChEBI" id="CHEBI:29035"/>
    </ligand>
</feature>
<dbReference type="PANTHER" id="PTHR10896:SF50">
    <property type="entry name" value="GALACTOSYLGALACTOSYLXYLOSYLPROTEIN 3-BETA-GLUCURONOSYLTRANSFERASE P"/>
    <property type="match status" value="1"/>
</dbReference>
<evidence type="ECO:0000313" key="21">
    <source>
        <dbReference type="EMBL" id="KAK8739876.1"/>
    </source>
</evidence>
<comment type="subcellular location">
    <subcellularLocation>
        <location evidence="2 20">Golgi apparatus membrane</location>
        <topology evidence="2 20">Single-pass type II membrane protein</topology>
    </subcellularLocation>
</comment>
<protein>
    <recommendedName>
        <fullName evidence="5 20">Galactosylgalactosylxylosylprotein 3-beta-glucuronosyltransferase</fullName>
        <ecNumber evidence="5 20">2.4.1.135</ecNumber>
    </recommendedName>
</protein>
<evidence type="ECO:0000256" key="2">
    <source>
        <dbReference type="ARBA" id="ARBA00004323"/>
    </source>
</evidence>
<evidence type="ECO:0000256" key="10">
    <source>
        <dbReference type="ARBA" id="ARBA00022989"/>
    </source>
</evidence>
<comment type="cofactor">
    <cofactor evidence="1 18 20">
        <name>Mn(2+)</name>
        <dbReference type="ChEBI" id="CHEBI:29035"/>
    </cofactor>
</comment>
<evidence type="ECO:0000256" key="19">
    <source>
        <dbReference type="PIRSR" id="PIRSR605027-4"/>
    </source>
</evidence>
<comment type="similarity">
    <text evidence="4 20">Belongs to the glycosyltransferase 43 family.</text>
</comment>
<evidence type="ECO:0000313" key="22">
    <source>
        <dbReference type="Proteomes" id="UP001445076"/>
    </source>
</evidence>
<evidence type="ECO:0000256" key="13">
    <source>
        <dbReference type="ARBA" id="ARBA00023180"/>
    </source>
</evidence>
<accession>A0AAW0XJF0</accession>
<feature type="active site" description="Proton donor/acceptor" evidence="16">
    <location>
        <position position="250"/>
    </location>
</feature>
<evidence type="ECO:0000256" key="6">
    <source>
        <dbReference type="ARBA" id="ARBA00022679"/>
    </source>
</evidence>
<feature type="binding site" evidence="17">
    <location>
        <begin position="278"/>
        <end position="280"/>
    </location>
    <ligand>
        <name>UDP-alpha-D-glucuronate</name>
        <dbReference type="ChEBI" id="CHEBI:58052"/>
    </ligand>
</feature>
<keyword evidence="6 20" id="KW-0808">Transferase</keyword>
<dbReference type="GO" id="GO:0046872">
    <property type="term" value="F:metal ion binding"/>
    <property type="evidence" value="ECO:0007669"/>
    <property type="project" value="UniProtKB-KW"/>
</dbReference>
<evidence type="ECO:0000256" key="7">
    <source>
        <dbReference type="ARBA" id="ARBA00022692"/>
    </source>
</evidence>
<dbReference type="SUPFAM" id="SSF53448">
    <property type="entry name" value="Nucleotide-diphospho-sugar transferases"/>
    <property type="match status" value="1"/>
</dbReference>
<dbReference type="GO" id="GO:0005975">
    <property type="term" value="P:carbohydrate metabolic process"/>
    <property type="evidence" value="ECO:0007669"/>
    <property type="project" value="TreeGrafter"/>
</dbReference>
<evidence type="ECO:0000256" key="18">
    <source>
        <dbReference type="PIRSR" id="PIRSR605027-3"/>
    </source>
</evidence>
<dbReference type="FunFam" id="3.90.550.10:FF:000044">
    <property type="entry name" value="Galactosylgalactosylxylosylprotein 3-beta-glucuronosyltransferase"/>
    <property type="match status" value="1"/>
</dbReference>
<evidence type="ECO:0000256" key="15">
    <source>
        <dbReference type="ARBA" id="ARBA00047979"/>
    </source>
</evidence>
<keyword evidence="22" id="KW-1185">Reference proteome</keyword>
<evidence type="ECO:0000256" key="5">
    <source>
        <dbReference type="ARBA" id="ARBA00012641"/>
    </source>
</evidence>
<dbReference type="Proteomes" id="UP001445076">
    <property type="component" value="Unassembled WGS sequence"/>
</dbReference>
<keyword evidence="13" id="KW-0325">Glycoprotein</keyword>
<evidence type="ECO:0000256" key="12">
    <source>
        <dbReference type="ARBA" id="ARBA00023136"/>
    </source>
</evidence>
<name>A0AAW0XJF0_CHEQU</name>
<dbReference type="GO" id="GO:0000139">
    <property type="term" value="C:Golgi membrane"/>
    <property type="evidence" value="ECO:0007669"/>
    <property type="project" value="UniProtKB-SubCell"/>
</dbReference>
<keyword evidence="12 20" id="KW-0472">Membrane</keyword>
<feature type="transmembrane region" description="Helical" evidence="20">
    <location>
        <begin position="7"/>
        <end position="29"/>
    </location>
</feature>
<evidence type="ECO:0000256" key="11">
    <source>
        <dbReference type="ARBA" id="ARBA00023034"/>
    </source>
</evidence>
<comment type="pathway">
    <text evidence="3 20">Protein modification; protein glycosylation.</text>
</comment>
<evidence type="ECO:0000256" key="1">
    <source>
        <dbReference type="ARBA" id="ARBA00001936"/>
    </source>
</evidence>
<dbReference type="EMBL" id="JARKIK010000035">
    <property type="protein sequence ID" value="KAK8739876.1"/>
    <property type="molecule type" value="Genomic_DNA"/>
</dbReference>
<comment type="caution">
    <text evidence="21">The sequence shown here is derived from an EMBL/GenBank/DDBJ whole genome shotgun (WGS) entry which is preliminary data.</text>
</comment>
<evidence type="ECO:0000256" key="16">
    <source>
        <dbReference type="PIRSR" id="PIRSR605027-1"/>
    </source>
</evidence>
<comment type="catalytic activity">
    <reaction evidence="15 20">
        <text>3-O-(beta-D-galactosyl-(1-&gt;3)-beta-D-galactosyl-(1-&gt;4)-beta-D-xylosyl)-L-seryl-[protein] + UDP-alpha-D-glucuronate = 3-O-(beta-D-GlcA-(1-&gt;3)-beta-D-Gal-(1-&gt;3)-beta-D-Gal-(1-&gt;4)-beta-D-Xyl)-L-seryl-[protein] + UDP + H(+)</text>
        <dbReference type="Rhea" id="RHEA:24168"/>
        <dbReference type="Rhea" id="RHEA-COMP:12571"/>
        <dbReference type="Rhea" id="RHEA-COMP:12573"/>
        <dbReference type="ChEBI" id="CHEBI:15378"/>
        <dbReference type="ChEBI" id="CHEBI:58052"/>
        <dbReference type="ChEBI" id="CHEBI:58223"/>
        <dbReference type="ChEBI" id="CHEBI:132090"/>
        <dbReference type="ChEBI" id="CHEBI:132093"/>
        <dbReference type="EC" id="2.4.1.135"/>
    </reaction>
</comment>
<evidence type="ECO:0000256" key="14">
    <source>
        <dbReference type="ARBA" id="ARBA00023211"/>
    </source>
</evidence>
<feature type="binding site" evidence="17">
    <location>
        <begin position="70"/>
        <end position="72"/>
    </location>
    <ligand>
        <name>UDP-alpha-D-glucuronate</name>
        <dbReference type="ChEBI" id="CHEBI:58052"/>
    </ligand>
</feature>
<keyword evidence="10 20" id="KW-1133">Transmembrane helix</keyword>
<keyword evidence="9 20" id="KW-0735">Signal-anchor</keyword>
<dbReference type="PANTHER" id="PTHR10896">
    <property type="entry name" value="GALACTOSYLGALACTOSYLXYLOSYLPROTEIN 3-BETA-GLUCURONOSYLTRANSFERASE BETA-1,3-GLUCURONYLTRANSFERASE"/>
    <property type="match status" value="1"/>
</dbReference>
<reference evidence="21 22" key="1">
    <citation type="journal article" date="2024" name="BMC Genomics">
        <title>Genome assembly of redclaw crayfish (Cherax quadricarinatus) provides insights into its immune adaptation and hypoxia tolerance.</title>
        <authorList>
            <person name="Liu Z."/>
            <person name="Zheng J."/>
            <person name="Li H."/>
            <person name="Fang K."/>
            <person name="Wang S."/>
            <person name="He J."/>
            <person name="Zhou D."/>
            <person name="Weng S."/>
            <person name="Chi M."/>
            <person name="Gu Z."/>
            <person name="He J."/>
            <person name="Li F."/>
            <person name="Wang M."/>
        </authorList>
    </citation>
    <scope>NUCLEOTIDE SEQUENCE [LARGE SCALE GENOMIC DNA]</scope>
    <source>
        <strain evidence="21">ZL_2023a</strain>
    </source>
</reference>
<organism evidence="21 22">
    <name type="scientific">Cherax quadricarinatus</name>
    <name type="common">Australian red claw crayfish</name>
    <dbReference type="NCBI Taxonomy" id="27406"/>
    <lineage>
        <taxon>Eukaryota</taxon>
        <taxon>Metazoa</taxon>
        <taxon>Ecdysozoa</taxon>
        <taxon>Arthropoda</taxon>
        <taxon>Crustacea</taxon>
        <taxon>Multicrustacea</taxon>
        <taxon>Malacostraca</taxon>
        <taxon>Eumalacostraca</taxon>
        <taxon>Eucarida</taxon>
        <taxon>Decapoda</taxon>
        <taxon>Pleocyemata</taxon>
        <taxon>Astacidea</taxon>
        <taxon>Parastacoidea</taxon>
        <taxon>Parastacidae</taxon>
        <taxon>Cherax</taxon>
    </lineage>
</organism>
<keyword evidence="8 18" id="KW-0479">Metal-binding</keyword>
<dbReference type="Pfam" id="PF03360">
    <property type="entry name" value="Glyco_transf_43"/>
    <property type="match status" value="1"/>
</dbReference>
<feature type="binding site" evidence="17">
    <location>
        <position position="139"/>
    </location>
    <ligand>
        <name>UDP-alpha-D-glucuronate</name>
        <dbReference type="ChEBI" id="CHEBI:58052"/>
    </ligand>
</feature>
<dbReference type="GO" id="GO:0015018">
    <property type="term" value="F:galactosylgalactosylxylosylprotein 3-beta-glucuronosyltransferase activity"/>
    <property type="evidence" value="ECO:0007669"/>
    <property type="project" value="UniProtKB-UniRule"/>
</dbReference>
<evidence type="ECO:0000256" key="3">
    <source>
        <dbReference type="ARBA" id="ARBA00004922"/>
    </source>
</evidence>
<evidence type="ECO:0000256" key="8">
    <source>
        <dbReference type="ARBA" id="ARBA00022723"/>
    </source>
</evidence>